<name>A0ABS0ZEM6_9GAMM</name>
<dbReference type="Proteomes" id="UP000598488">
    <property type="component" value="Unassembled WGS sequence"/>
</dbReference>
<evidence type="ECO:0000313" key="7">
    <source>
        <dbReference type="Proteomes" id="UP000598488"/>
    </source>
</evidence>
<dbReference type="PIRSF" id="PIRSF031982">
    <property type="entry name" value="UCP031982_abhydr"/>
    <property type="match status" value="1"/>
</dbReference>
<dbReference type="RefSeq" id="WP_199463718.1">
    <property type="nucleotide sequence ID" value="NZ_JAEMUH010000016.1"/>
</dbReference>
<dbReference type="InterPro" id="IPR000383">
    <property type="entry name" value="Xaa-Pro-like_dom"/>
</dbReference>
<accession>A0ABS0ZEM6</accession>
<gene>
    <name evidence="6" type="ORF">JHD44_15715</name>
</gene>
<keyword evidence="3" id="KW-0443">Lipid metabolism</keyword>
<dbReference type="Pfam" id="PF02129">
    <property type="entry name" value="Peptidase_S15"/>
    <property type="match status" value="1"/>
</dbReference>
<protein>
    <submittedName>
        <fullName evidence="6">Dienelactone hydrolase family protein</fullName>
    </submittedName>
</protein>
<feature type="domain" description="Xaa-Pro dipeptidyl-peptidase-like" evidence="5">
    <location>
        <begin position="83"/>
        <end position="188"/>
    </location>
</feature>
<dbReference type="EMBL" id="JAEMUH010000016">
    <property type="protein sequence ID" value="MBJ7552137.1"/>
    <property type="molecule type" value="Genomic_DNA"/>
</dbReference>
<organism evidence="6 7">
    <name type="scientific">Marinomonas ostreistagni</name>
    <dbReference type="NCBI Taxonomy" id="359209"/>
    <lineage>
        <taxon>Bacteria</taxon>
        <taxon>Pseudomonadati</taxon>
        <taxon>Pseudomonadota</taxon>
        <taxon>Gammaproteobacteria</taxon>
        <taxon>Oceanospirillales</taxon>
        <taxon>Oceanospirillaceae</taxon>
        <taxon>Marinomonas</taxon>
    </lineage>
</organism>
<keyword evidence="1 6" id="KW-0378">Hydrolase</keyword>
<reference evidence="6 7" key="1">
    <citation type="submission" date="2020-12" db="EMBL/GenBank/DDBJ databases">
        <title>Comparative genome analysis of fungal antagonists Marinomonas ostreistagni 398 and M. spartinae 468.</title>
        <authorList>
            <person name="Fields J.L."/>
            <person name="Mavrodi O.V."/>
            <person name="Biber P.D."/>
            <person name="Indest K.J."/>
            <person name="Mavrodi D.V."/>
        </authorList>
    </citation>
    <scope>NUCLEOTIDE SEQUENCE [LARGE SCALE GENOMIC DNA]</scope>
    <source>
        <strain evidence="6 7">USM7</strain>
    </source>
</reference>
<dbReference type="InterPro" id="IPR029058">
    <property type="entry name" value="AB_hydrolase_fold"/>
</dbReference>
<dbReference type="InterPro" id="IPR016986">
    <property type="entry name" value="UCP031982_abhydr"/>
</dbReference>
<dbReference type="Gene3D" id="3.40.50.1820">
    <property type="entry name" value="alpha/beta hydrolase"/>
    <property type="match status" value="1"/>
</dbReference>
<feature type="signal peptide" evidence="4">
    <location>
        <begin position="1"/>
        <end position="25"/>
    </location>
</feature>
<evidence type="ECO:0000256" key="3">
    <source>
        <dbReference type="ARBA" id="ARBA00023098"/>
    </source>
</evidence>
<feature type="chain" id="PRO_5047328584" evidence="4">
    <location>
        <begin position="26"/>
        <end position="345"/>
    </location>
</feature>
<proteinExistence type="predicted"/>
<dbReference type="GO" id="GO:0016787">
    <property type="term" value="F:hydrolase activity"/>
    <property type="evidence" value="ECO:0007669"/>
    <property type="project" value="UniProtKB-KW"/>
</dbReference>
<evidence type="ECO:0000256" key="1">
    <source>
        <dbReference type="ARBA" id="ARBA00022801"/>
    </source>
</evidence>
<evidence type="ECO:0000256" key="2">
    <source>
        <dbReference type="ARBA" id="ARBA00022963"/>
    </source>
</evidence>
<keyword evidence="7" id="KW-1185">Reference proteome</keyword>
<sequence>MKIHRTISTACRYLTLLLFAQLASAVELNNAVGIQHQTIFNDSYRPLDITIWYPTSAEKEATLTADNAAFQGTLAAKNAPLKVGNYPLILLSHGYRGHWRNLNWLADLLVKKGYLIAAVDHPGTSTFNHDADIAAQWWERPKDISRTLDWLQHSVWSSYINSEQVSAIGHSLGGWTVMLLAGASVDAHAMRTFYNKHPNPRIESVANEMKLDNPEPMLAGLEDSRINKIVSLDLGLAHSFSVASLKQILPSVMVLGAGIDIGDLPVDIESGFIARSLELPTNRYKIYPKATHFSFMQLCKANAYELLEAEEQGDGIVCLDGEGVTREQLHDEIFQDISHFLTSEE</sequence>
<dbReference type="SUPFAM" id="SSF53474">
    <property type="entry name" value="alpha/beta-Hydrolases"/>
    <property type="match status" value="1"/>
</dbReference>
<evidence type="ECO:0000256" key="4">
    <source>
        <dbReference type="SAM" id="SignalP"/>
    </source>
</evidence>
<keyword evidence="4" id="KW-0732">Signal</keyword>
<evidence type="ECO:0000313" key="6">
    <source>
        <dbReference type="EMBL" id="MBJ7552137.1"/>
    </source>
</evidence>
<evidence type="ECO:0000259" key="5">
    <source>
        <dbReference type="Pfam" id="PF02129"/>
    </source>
</evidence>
<dbReference type="PANTHER" id="PTHR10272">
    <property type="entry name" value="PLATELET-ACTIVATING FACTOR ACETYLHYDROLASE"/>
    <property type="match status" value="1"/>
</dbReference>
<keyword evidence="2" id="KW-0442">Lipid degradation</keyword>
<comment type="caution">
    <text evidence="6">The sequence shown here is derived from an EMBL/GenBank/DDBJ whole genome shotgun (WGS) entry which is preliminary data.</text>
</comment>
<dbReference type="PANTHER" id="PTHR10272:SF0">
    <property type="entry name" value="PLATELET-ACTIVATING FACTOR ACETYLHYDROLASE"/>
    <property type="match status" value="1"/>
</dbReference>